<organism evidence="3 4">
    <name type="scientific">Defluviimonas salinarum</name>
    <dbReference type="NCBI Taxonomy" id="2992147"/>
    <lineage>
        <taxon>Bacteria</taxon>
        <taxon>Pseudomonadati</taxon>
        <taxon>Pseudomonadota</taxon>
        <taxon>Alphaproteobacteria</taxon>
        <taxon>Rhodobacterales</taxon>
        <taxon>Paracoccaceae</taxon>
        <taxon>Albidovulum</taxon>
    </lineage>
</organism>
<dbReference type="PROSITE" id="PS00330">
    <property type="entry name" value="HEMOLYSIN_CALCIUM"/>
    <property type="match status" value="2"/>
</dbReference>
<evidence type="ECO:0000256" key="2">
    <source>
        <dbReference type="ARBA" id="ARBA00022525"/>
    </source>
</evidence>
<evidence type="ECO:0008006" key="5">
    <source>
        <dbReference type="Google" id="ProtNLM"/>
    </source>
</evidence>
<reference evidence="3 4" key="1">
    <citation type="submission" date="2022-10" db="EMBL/GenBank/DDBJ databases">
        <title>Defluviimonas sp. CAU 1641 isolated from mud.</title>
        <authorList>
            <person name="Kim W."/>
        </authorList>
    </citation>
    <scope>NUCLEOTIDE SEQUENCE [LARGE SCALE GENOMIC DNA]</scope>
    <source>
        <strain evidence="3 4">CAU 1641</strain>
    </source>
</reference>
<proteinExistence type="predicted"/>
<dbReference type="SUPFAM" id="SSF51120">
    <property type="entry name" value="beta-Roll"/>
    <property type="match status" value="3"/>
</dbReference>
<accession>A0ABT3J887</accession>
<evidence type="ECO:0000313" key="3">
    <source>
        <dbReference type="EMBL" id="MCW3783881.1"/>
    </source>
</evidence>
<dbReference type="Gene3D" id="2.150.10.10">
    <property type="entry name" value="Serralysin-like metalloprotease, C-terminal"/>
    <property type="match status" value="3"/>
</dbReference>
<protein>
    <recommendedName>
        <fullName evidence="5">Calcium-binding protein</fullName>
    </recommendedName>
</protein>
<dbReference type="Proteomes" id="UP001207582">
    <property type="component" value="Unassembled WGS sequence"/>
</dbReference>
<gene>
    <name evidence="3" type="ORF">OM960_20315</name>
</gene>
<dbReference type="InterPro" id="IPR001343">
    <property type="entry name" value="Hemolysn_Ca-bd"/>
</dbReference>
<dbReference type="PANTHER" id="PTHR38340:SF1">
    <property type="entry name" value="S-LAYER PROTEIN"/>
    <property type="match status" value="1"/>
</dbReference>
<evidence type="ECO:0000256" key="1">
    <source>
        <dbReference type="ARBA" id="ARBA00004613"/>
    </source>
</evidence>
<dbReference type="InterPro" id="IPR050557">
    <property type="entry name" value="RTX_toxin/Mannuronan_C5-epim"/>
</dbReference>
<dbReference type="InterPro" id="IPR018511">
    <property type="entry name" value="Hemolysin-typ_Ca-bd_CS"/>
</dbReference>
<dbReference type="InterPro" id="IPR011049">
    <property type="entry name" value="Serralysin-like_metalloprot_C"/>
</dbReference>
<keyword evidence="2" id="KW-0964">Secreted</keyword>
<sequence length="397" mass="40695">MRTAGGLVQNAAAIDVSSLPGLDEEAVGRLAQAETIALIGVDAESLTEVEGGVEISVDLADGTQTIVIPGKTIADISLFESHAAYVTHVITSAGPRGFWENWVRAGSSPVEFQASSHDDLLIGSRGDDTLTLGGGSDEVYGAEGADRVTIDGALTVADDSFRIVDLNFAEGDTIILAGFDRERAITSFEDLREYVDAGYVTVKAWDDGSGDLDVTFSGLDAGLAEADNIITGSKGQDVLHGFGGDDVISSGNGDDRLFGGAGDDRLDGGNGADAILGGDGADILIGGNGDDTLMGGAGDDVIDGGRGNDLIDGGAGNDVLFGDLGRDTFVFAAGDGKDRITDFARGSDVIRFAGISQDEITITQVGKDVVIDYGEGDMLTLAGISQSSLGASSFEFF</sequence>
<dbReference type="PANTHER" id="PTHR38340">
    <property type="entry name" value="S-LAYER PROTEIN"/>
    <property type="match status" value="1"/>
</dbReference>
<dbReference type="EMBL" id="JAPDOG010000027">
    <property type="protein sequence ID" value="MCW3783881.1"/>
    <property type="molecule type" value="Genomic_DNA"/>
</dbReference>
<name>A0ABT3J887_9RHOB</name>
<dbReference type="PRINTS" id="PR00313">
    <property type="entry name" value="CABNDNGRPT"/>
</dbReference>
<evidence type="ECO:0000313" key="4">
    <source>
        <dbReference type="Proteomes" id="UP001207582"/>
    </source>
</evidence>
<comment type="caution">
    <text evidence="3">The sequence shown here is derived from an EMBL/GenBank/DDBJ whole genome shotgun (WGS) entry which is preliminary data.</text>
</comment>
<keyword evidence="4" id="KW-1185">Reference proteome</keyword>
<dbReference type="Pfam" id="PF00353">
    <property type="entry name" value="HemolysinCabind"/>
    <property type="match status" value="3"/>
</dbReference>
<comment type="subcellular location">
    <subcellularLocation>
        <location evidence="1">Secreted</location>
    </subcellularLocation>
</comment>